<dbReference type="PANTHER" id="PTHR11091:SF0">
    <property type="entry name" value="MALATE DEHYDROGENASE"/>
    <property type="match status" value="1"/>
</dbReference>
<accession>A0A1G9MWN4</accession>
<dbReference type="AlphaFoldDB" id="A0A1G9MWN4"/>
<evidence type="ECO:0000313" key="4">
    <source>
        <dbReference type="Proteomes" id="UP000199759"/>
    </source>
</evidence>
<dbReference type="Proteomes" id="UP000199759">
    <property type="component" value="Unassembled WGS sequence"/>
</dbReference>
<name>A0A1G9MWN4_9PROT</name>
<comment type="similarity">
    <text evidence="1">Belongs to the LDH2/MDH2 oxidoreductase family.</text>
</comment>
<dbReference type="Gene3D" id="1.10.1530.10">
    <property type="match status" value="1"/>
</dbReference>
<keyword evidence="2" id="KW-0560">Oxidoreductase</keyword>
<dbReference type="GO" id="GO:0016491">
    <property type="term" value="F:oxidoreductase activity"/>
    <property type="evidence" value="ECO:0007669"/>
    <property type="project" value="UniProtKB-KW"/>
</dbReference>
<protein>
    <submittedName>
        <fullName evidence="3">Uncharacterized oxidoreductase</fullName>
    </submittedName>
</protein>
<dbReference type="InterPro" id="IPR043143">
    <property type="entry name" value="Mal/L-sulf/L-lact_DH-like_NADP"/>
</dbReference>
<dbReference type="InterPro" id="IPR043144">
    <property type="entry name" value="Mal/L-sulf/L-lact_DH-like_ah"/>
</dbReference>
<dbReference type="Pfam" id="PF02615">
    <property type="entry name" value="Ldh_2"/>
    <property type="match status" value="1"/>
</dbReference>
<sequence length="359" mass="37619">MKTSDIRLPAQDATEYCTALLRAAGTRSDDARTVASHLVAASLAGHDSNGIGLLPAWLDQLDRGFINLGSCERDLTETAIILRTDADGGWGAPAATRLIERAGAKALEHGLAAATLGHVHDLGRIGAYGEQAAAAGLAALIFVNITGQAPVMAPFHGSDARLGTDPICIAFPATAHRSSFVLDMATSRISLGRLKIAAARGQDIPPGSLINEHGMPTTDPSGMSEPVRRGALTPMGRHKGYGLALACELLGGVLSGGGTIQPEHPREGAVRNGMFAMLINPAMFGEAGWMEHEIEALAKYALASPPMDWDSPVLYPGDPERALRGKRLRDGIPVTAELVEQLNEAAAEKGIDLRLQPGT</sequence>
<dbReference type="PANTHER" id="PTHR11091">
    <property type="entry name" value="OXIDOREDUCTASE-RELATED"/>
    <property type="match status" value="1"/>
</dbReference>
<gene>
    <name evidence="3" type="ORF">SAMN04488568_102139</name>
</gene>
<dbReference type="EMBL" id="FNHG01000002">
    <property type="protein sequence ID" value="SDL78692.1"/>
    <property type="molecule type" value="Genomic_DNA"/>
</dbReference>
<evidence type="ECO:0000256" key="2">
    <source>
        <dbReference type="ARBA" id="ARBA00023002"/>
    </source>
</evidence>
<organism evidence="3 4">
    <name type="scientific">Maricaulis salignorans</name>
    <dbReference type="NCBI Taxonomy" id="144026"/>
    <lineage>
        <taxon>Bacteria</taxon>
        <taxon>Pseudomonadati</taxon>
        <taxon>Pseudomonadota</taxon>
        <taxon>Alphaproteobacteria</taxon>
        <taxon>Maricaulales</taxon>
        <taxon>Maricaulaceae</taxon>
        <taxon>Maricaulis</taxon>
    </lineage>
</organism>
<keyword evidence="4" id="KW-1185">Reference proteome</keyword>
<dbReference type="STRING" id="144026.SAMN04488568_102139"/>
<dbReference type="RefSeq" id="WP_091766244.1">
    <property type="nucleotide sequence ID" value="NZ_FNHG01000002.1"/>
</dbReference>
<proteinExistence type="inferred from homology"/>
<evidence type="ECO:0000313" key="3">
    <source>
        <dbReference type="EMBL" id="SDL78692.1"/>
    </source>
</evidence>
<dbReference type="InterPro" id="IPR003767">
    <property type="entry name" value="Malate/L-lactate_DH-like"/>
</dbReference>
<reference evidence="3 4" key="1">
    <citation type="submission" date="2016-10" db="EMBL/GenBank/DDBJ databases">
        <authorList>
            <person name="de Groot N.N."/>
        </authorList>
    </citation>
    <scope>NUCLEOTIDE SEQUENCE [LARGE SCALE GENOMIC DNA]</scope>
    <source>
        <strain evidence="3 4">DSM 16077</strain>
    </source>
</reference>
<dbReference type="Gene3D" id="3.30.1370.60">
    <property type="entry name" value="Hypothetical oxidoreductase yiak, domain 2"/>
    <property type="match status" value="1"/>
</dbReference>
<dbReference type="SUPFAM" id="SSF89733">
    <property type="entry name" value="L-sulfolactate dehydrogenase-like"/>
    <property type="match status" value="1"/>
</dbReference>
<evidence type="ECO:0000256" key="1">
    <source>
        <dbReference type="ARBA" id="ARBA00006056"/>
    </source>
</evidence>
<dbReference type="OrthoDB" id="9811519at2"/>
<dbReference type="InterPro" id="IPR036111">
    <property type="entry name" value="Mal/L-sulfo/L-lacto_DH-like_sf"/>
</dbReference>